<accession>A0A4U8YHR9</accession>
<keyword evidence="3" id="KW-1185">Reference proteome</keyword>
<evidence type="ECO:0000313" key="3">
    <source>
        <dbReference type="Proteomes" id="UP000507962"/>
    </source>
</evidence>
<dbReference type="Pfam" id="PF11383">
    <property type="entry name" value="DUF3187"/>
    <property type="match status" value="1"/>
</dbReference>
<dbReference type="EMBL" id="CAADHO010000001">
    <property type="protein sequence ID" value="VFQ42509.1"/>
    <property type="molecule type" value="Genomic_DNA"/>
</dbReference>
<dbReference type="RefSeq" id="WP_180136754.1">
    <property type="nucleotide sequence ID" value="NZ_CAADHO010000001.1"/>
</dbReference>
<dbReference type="Proteomes" id="UP000507962">
    <property type="component" value="Unassembled WGS sequence"/>
</dbReference>
<dbReference type="InterPro" id="IPR021523">
    <property type="entry name" value="DUF3187"/>
</dbReference>
<proteinExistence type="predicted"/>
<evidence type="ECO:0000256" key="1">
    <source>
        <dbReference type="SAM" id="SignalP"/>
    </source>
</evidence>
<reference evidence="2 3" key="1">
    <citation type="submission" date="2019-03" db="EMBL/GenBank/DDBJ databases">
        <authorList>
            <person name="Nijsse B."/>
        </authorList>
    </citation>
    <scope>NUCLEOTIDE SEQUENCE [LARGE SCALE GENOMIC DNA]</scope>
    <source>
        <strain evidence="2">Desulfoluna butyratoxydans MSL71</strain>
    </source>
</reference>
<evidence type="ECO:0008006" key="4">
    <source>
        <dbReference type="Google" id="ProtNLM"/>
    </source>
</evidence>
<gene>
    <name evidence="2" type="ORF">MSL71_1300</name>
</gene>
<sequence length="339" mass="36937">MKIFASCLSTLLLMPLLFTAQLASAAEDSVSPDFGPGILNIRSQSIAQSFRLTLPLMVPGDIPRGWQVFSQATWTNVWAEDPTYLLDYEMLDTTLGFSYGISDRFGVSVVMDNRRYFGGEMDGFIQGFHDAAGIGQNGRDNYSKGRSAITIFDPATGNVVEERSPGDLNNTGVSLLVNYTLLHSHPLLPDVNIYGVARYAFETADIISHGDEVDTGAGIGFAKQVLPGIHAYGILGYTLYGSQEASAKEIIDLKSYQVTGLFALAWQATPKLSAVGQYLYSSSVVEKIGGLKESSHEVHLGLKYKVSPRTGLNVSLIENIITMDNSPDFGLHVGWFMRL</sequence>
<feature type="chain" id="PRO_5020266158" description="DUF3187 family protein" evidence="1">
    <location>
        <begin position="26"/>
        <end position="339"/>
    </location>
</feature>
<protein>
    <recommendedName>
        <fullName evidence="4">DUF3187 family protein</fullName>
    </recommendedName>
</protein>
<name>A0A4U8YHR9_9BACT</name>
<evidence type="ECO:0000313" key="2">
    <source>
        <dbReference type="EMBL" id="VFQ42509.1"/>
    </source>
</evidence>
<organism evidence="2 3">
    <name type="scientific">Desulfoluna butyratoxydans</name>
    <dbReference type="NCBI Taxonomy" id="231438"/>
    <lineage>
        <taxon>Bacteria</taxon>
        <taxon>Pseudomonadati</taxon>
        <taxon>Thermodesulfobacteriota</taxon>
        <taxon>Desulfobacteria</taxon>
        <taxon>Desulfobacterales</taxon>
        <taxon>Desulfolunaceae</taxon>
        <taxon>Desulfoluna</taxon>
    </lineage>
</organism>
<feature type="signal peptide" evidence="1">
    <location>
        <begin position="1"/>
        <end position="25"/>
    </location>
</feature>
<dbReference type="AlphaFoldDB" id="A0A4U8YHR9"/>
<keyword evidence="1" id="KW-0732">Signal</keyword>